<dbReference type="InterPro" id="IPR016163">
    <property type="entry name" value="Ald_DH_C"/>
</dbReference>
<keyword evidence="6" id="KW-1133">Transmembrane helix</keyword>
<dbReference type="Gene3D" id="3.40.605.10">
    <property type="entry name" value="Aldehyde Dehydrogenase, Chain A, domain 1"/>
    <property type="match status" value="1"/>
</dbReference>
<dbReference type="PANTHER" id="PTHR43570:SF16">
    <property type="entry name" value="ALDEHYDE DEHYDROGENASE TYPE III, ISOFORM Q"/>
    <property type="match status" value="1"/>
</dbReference>
<keyword evidence="3 4" id="KW-0560">Oxidoreductase</keyword>
<organism evidence="8 9">
    <name type="scientific">Lomentospora prolificans</name>
    <dbReference type="NCBI Taxonomy" id="41688"/>
    <lineage>
        <taxon>Eukaryota</taxon>
        <taxon>Fungi</taxon>
        <taxon>Dikarya</taxon>
        <taxon>Ascomycota</taxon>
        <taxon>Pezizomycotina</taxon>
        <taxon>Sordariomycetes</taxon>
        <taxon>Hypocreomycetidae</taxon>
        <taxon>Microascales</taxon>
        <taxon>Microascaceae</taxon>
        <taxon>Lomentospora</taxon>
    </lineage>
</organism>
<feature type="active site" evidence="5">
    <location>
        <position position="248"/>
    </location>
</feature>
<proteinExistence type="inferred from homology"/>
<dbReference type="PROSITE" id="PS00070">
    <property type="entry name" value="ALDEHYDE_DEHYDR_CYS"/>
    <property type="match status" value="1"/>
</dbReference>
<dbReference type="EMBL" id="NLAX01000006">
    <property type="protein sequence ID" value="PKS11614.1"/>
    <property type="molecule type" value="Genomic_DNA"/>
</dbReference>
<reference evidence="8 9" key="1">
    <citation type="journal article" date="2017" name="G3 (Bethesda)">
        <title>First Draft Genome Sequence of the Pathogenic Fungus Lomentospora prolificans (Formerly Scedosporium prolificans).</title>
        <authorList>
            <person name="Luo R."/>
            <person name="Zimin A."/>
            <person name="Workman R."/>
            <person name="Fan Y."/>
            <person name="Pertea G."/>
            <person name="Grossman N."/>
            <person name="Wear M.P."/>
            <person name="Jia B."/>
            <person name="Miller H."/>
            <person name="Casadevall A."/>
            <person name="Timp W."/>
            <person name="Zhang S.X."/>
            <person name="Salzberg S.L."/>
        </authorList>
    </citation>
    <scope>NUCLEOTIDE SEQUENCE [LARGE SCALE GENOMIC DNA]</scope>
    <source>
        <strain evidence="8 9">JHH-5317</strain>
    </source>
</reference>
<evidence type="ECO:0000259" key="7">
    <source>
        <dbReference type="Pfam" id="PF00171"/>
    </source>
</evidence>
<keyword evidence="6" id="KW-0812">Transmembrane</keyword>
<dbReference type="STRING" id="41688.A0A2N3NGR3"/>
<protein>
    <recommendedName>
        <fullName evidence="4">Aldehyde dehydrogenase</fullName>
    </recommendedName>
</protein>
<dbReference type="GO" id="GO:0016117">
    <property type="term" value="P:carotenoid biosynthetic process"/>
    <property type="evidence" value="ECO:0007669"/>
    <property type="project" value="UniProtKB-KW"/>
</dbReference>
<dbReference type="SUPFAM" id="SSF53720">
    <property type="entry name" value="ALDH-like"/>
    <property type="match status" value="1"/>
</dbReference>
<evidence type="ECO:0000256" key="2">
    <source>
        <dbReference type="ARBA" id="ARBA00022746"/>
    </source>
</evidence>
<comment type="similarity">
    <text evidence="1 4">Belongs to the aldehyde dehydrogenase family.</text>
</comment>
<evidence type="ECO:0000256" key="3">
    <source>
        <dbReference type="ARBA" id="ARBA00023002"/>
    </source>
</evidence>
<dbReference type="InterPro" id="IPR016161">
    <property type="entry name" value="Ald_DH/histidinol_DH"/>
</dbReference>
<keyword evidence="6" id="KW-0472">Membrane</keyword>
<dbReference type="AlphaFoldDB" id="A0A2N3NGR3"/>
<dbReference type="FunFam" id="3.40.605.10:FF:000004">
    <property type="entry name" value="Aldehyde dehydrogenase"/>
    <property type="match status" value="1"/>
</dbReference>
<dbReference type="InterPro" id="IPR016160">
    <property type="entry name" value="Ald_DH_CS_CYS"/>
</dbReference>
<dbReference type="Gene3D" id="3.40.309.10">
    <property type="entry name" value="Aldehyde Dehydrogenase, Chain A, domain 2"/>
    <property type="match status" value="1"/>
</dbReference>
<dbReference type="PANTHER" id="PTHR43570">
    <property type="entry name" value="ALDEHYDE DEHYDROGENASE"/>
    <property type="match status" value="1"/>
</dbReference>
<evidence type="ECO:0000313" key="8">
    <source>
        <dbReference type="EMBL" id="PKS11614.1"/>
    </source>
</evidence>
<dbReference type="GO" id="GO:0004029">
    <property type="term" value="F:aldehyde dehydrogenase (NAD+) activity"/>
    <property type="evidence" value="ECO:0007669"/>
    <property type="project" value="TreeGrafter"/>
</dbReference>
<evidence type="ECO:0000313" key="9">
    <source>
        <dbReference type="Proteomes" id="UP000233524"/>
    </source>
</evidence>
<evidence type="ECO:0000256" key="4">
    <source>
        <dbReference type="PIRNR" id="PIRNR036492"/>
    </source>
</evidence>
<dbReference type="Proteomes" id="UP000233524">
    <property type="component" value="Unassembled WGS sequence"/>
</dbReference>
<evidence type="ECO:0000256" key="1">
    <source>
        <dbReference type="ARBA" id="ARBA00009986"/>
    </source>
</evidence>
<accession>A0A2N3NGR3</accession>
<gene>
    <name evidence="8" type="ORF">jhhlp_001764</name>
</gene>
<dbReference type="Pfam" id="PF00171">
    <property type="entry name" value="Aldedh"/>
    <property type="match status" value="1"/>
</dbReference>
<keyword evidence="9" id="KW-1185">Reference proteome</keyword>
<sequence length="506" mass="55739">MSFSTTAEFDEAYAAVRAGFATGKTLDKKWRKRQLQKVYYMIEDNKERILEALQKDLNKHRYEAIMEVNALQTDVLHTLDKLDAWTADERPGGDFLNFMSRTTIRKEPLGVSLIIGAWNFPFVLLLQPMIAAIAAGCTIVLKPSDLAVASQDLILEIVPKYLEADAVRAISAGPKEMGYVLEHRFDQIFYTGSAHVAKIVSAAAAKHLTPVTLELGGQGPAIVTAKANVKLAAKRIAAAKLMNAGQVCLNVNHVFVDPAVHDEFIQHISAYYDEYLGGRDGKPDYLTHIINERNFNRLETLLKGTSGKVAYEASRDSSTRFFGPVVVENVTMQDSLMSEELFGPILPVIKATMTEAVAIIRSMEHPLSLYPFTDSQAEKDYIVRSTKSGGVTFNDWFLHANAKDAPFGGVGNSGSGAYHGRFGILQFSHNRTYMDPPTWLDSIMSFRYPPYTLDASKKMETCGAAPFDRDGKPIRSTASWLAAIAAVGVAAWGLQKTGRLPAFSLN</sequence>
<feature type="transmembrane region" description="Helical" evidence="6">
    <location>
        <begin position="109"/>
        <end position="135"/>
    </location>
</feature>
<feature type="active site" evidence="5">
    <location>
        <position position="214"/>
    </location>
</feature>
<dbReference type="VEuPathDB" id="FungiDB:jhhlp_001764"/>
<dbReference type="PIRSF" id="PIRSF036492">
    <property type="entry name" value="ALDH"/>
    <property type="match status" value="1"/>
</dbReference>
<dbReference type="InterPro" id="IPR015590">
    <property type="entry name" value="Aldehyde_DH_dom"/>
</dbReference>
<name>A0A2N3NGR3_9PEZI</name>
<keyword evidence="2" id="KW-0125">Carotenoid biosynthesis</keyword>
<dbReference type="OrthoDB" id="440325at2759"/>
<dbReference type="InterPro" id="IPR016162">
    <property type="entry name" value="Ald_DH_N"/>
</dbReference>
<dbReference type="GO" id="GO:0006081">
    <property type="term" value="P:aldehyde metabolic process"/>
    <property type="evidence" value="ECO:0007669"/>
    <property type="project" value="InterPro"/>
</dbReference>
<evidence type="ECO:0000256" key="6">
    <source>
        <dbReference type="SAM" id="Phobius"/>
    </source>
</evidence>
<evidence type="ECO:0000256" key="5">
    <source>
        <dbReference type="PIRSR" id="PIRSR036492-1"/>
    </source>
</evidence>
<feature type="domain" description="Aldehyde dehydrogenase" evidence="7">
    <location>
        <begin position="4"/>
        <end position="431"/>
    </location>
</feature>
<comment type="caution">
    <text evidence="8">The sequence shown here is derived from an EMBL/GenBank/DDBJ whole genome shotgun (WGS) entry which is preliminary data.</text>
</comment>
<dbReference type="GO" id="GO:0005737">
    <property type="term" value="C:cytoplasm"/>
    <property type="evidence" value="ECO:0007669"/>
    <property type="project" value="TreeGrafter"/>
</dbReference>
<dbReference type="InterPro" id="IPR012394">
    <property type="entry name" value="Aldehyde_DH_NAD(P)"/>
</dbReference>
<dbReference type="InParanoid" id="A0A2N3NGR3"/>